<feature type="binding site" evidence="14 16">
    <location>
        <position position="370"/>
    </location>
    <ligand>
        <name>Zn(2+)</name>
        <dbReference type="ChEBI" id="CHEBI:29105"/>
        <note>catalytic</note>
    </ligand>
</feature>
<dbReference type="GO" id="GO:0004222">
    <property type="term" value="F:metalloendopeptidase activity"/>
    <property type="evidence" value="ECO:0007669"/>
    <property type="project" value="InterPro"/>
</dbReference>
<keyword evidence="5 14" id="KW-0479">Metal-binding</keyword>
<keyword evidence="3" id="KW-0272">Extracellular matrix</keyword>
<reference evidence="19 20" key="1">
    <citation type="submission" date="2022-05" db="EMBL/GenBank/DDBJ databases">
        <authorList>
            <consortium name="Genoscope - CEA"/>
            <person name="William W."/>
        </authorList>
    </citation>
    <scope>NUCLEOTIDE SEQUENCE [LARGE SCALE GENOMIC DNA]</scope>
</reference>
<evidence type="ECO:0000256" key="14">
    <source>
        <dbReference type="PIRSR" id="PIRSR613273-2"/>
    </source>
</evidence>
<dbReference type="Pfam" id="PF17771">
    <property type="entry name" value="ADAMTS_CR_2"/>
    <property type="match status" value="1"/>
</dbReference>
<dbReference type="CDD" id="cd04273">
    <property type="entry name" value="ZnMc_ADAMTS_like"/>
    <property type="match status" value="1"/>
</dbReference>
<evidence type="ECO:0000256" key="2">
    <source>
        <dbReference type="ARBA" id="ARBA00022525"/>
    </source>
</evidence>
<feature type="binding site" evidence="14">
    <location>
        <position position="432"/>
    </location>
    <ligand>
        <name>Ca(2+)</name>
        <dbReference type="ChEBI" id="CHEBI:29108"/>
        <label>1</label>
    </ligand>
</feature>
<evidence type="ECO:0000259" key="18">
    <source>
        <dbReference type="PROSITE" id="PS50900"/>
    </source>
</evidence>
<evidence type="ECO:0000256" key="11">
    <source>
        <dbReference type="ARBA" id="ARBA00023157"/>
    </source>
</evidence>
<dbReference type="Gene3D" id="2.60.120.830">
    <property type="match status" value="1"/>
</dbReference>
<dbReference type="Gene3D" id="2.20.100.10">
    <property type="entry name" value="Thrombospondin type-1 (TSP1) repeat"/>
    <property type="match status" value="4"/>
</dbReference>
<accession>A0AAU9VSR0</accession>
<feature type="active site" evidence="13 16">
    <location>
        <position position="371"/>
    </location>
</feature>
<dbReference type="SUPFAM" id="SSF55486">
    <property type="entry name" value="Metalloproteases ('zincins'), catalytic domain"/>
    <property type="match status" value="1"/>
</dbReference>
<keyword evidence="12" id="KW-0325">Glycoprotein</keyword>
<evidence type="ECO:0000313" key="19">
    <source>
        <dbReference type="EMBL" id="CAH3034484.1"/>
    </source>
</evidence>
<feature type="disulfide bond" evidence="15">
    <location>
        <begin position="470"/>
        <end position="491"/>
    </location>
</feature>
<keyword evidence="8" id="KW-0378">Hydrolase</keyword>
<gene>
    <name evidence="19" type="ORF">PMEA_00010758</name>
</gene>
<feature type="disulfide bond" evidence="15">
    <location>
        <begin position="300"/>
        <end position="354"/>
    </location>
</feature>
<evidence type="ECO:0000256" key="12">
    <source>
        <dbReference type="ARBA" id="ARBA00023180"/>
    </source>
</evidence>
<keyword evidence="6" id="KW-0732">Signal</keyword>
<evidence type="ECO:0000256" key="1">
    <source>
        <dbReference type="ARBA" id="ARBA00004498"/>
    </source>
</evidence>
<dbReference type="AlphaFoldDB" id="A0AAU9VSR0"/>
<dbReference type="InterPro" id="IPR024079">
    <property type="entry name" value="MetalloPept_cat_dom_sf"/>
</dbReference>
<feature type="disulfide bond" evidence="15">
    <location>
        <begin position="459"/>
        <end position="483"/>
    </location>
</feature>
<dbReference type="PANTHER" id="PTHR13723:SF200">
    <property type="entry name" value="ADAM METALLOPEPTIDASE WITH THROMBOSPONDIN TYPE 1 MOTIF B, ISOFORM B"/>
    <property type="match status" value="1"/>
</dbReference>
<dbReference type="InterPro" id="IPR001590">
    <property type="entry name" value="Peptidase_M12B"/>
</dbReference>
<dbReference type="SUPFAM" id="SSF82895">
    <property type="entry name" value="TSP-1 type 1 repeat"/>
    <property type="match status" value="5"/>
</dbReference>
<evidence type="ECO:0000256" key="9">
    <source>
        <dbReference type="ARBA" id="ARBA00022833"/>
    </source>
</evidence>
<dbReference type="FunFam" id="3.40.390.10:FF:000001">
    <property type="entry name" value="A disintegrin and metalloproteinase with thrombospondin motifs 1"/>
    <property type="match status" value="1"/>
</dbReference>
<feature type="disulfide bond" evidence="15">
    <location>
        <begin position="553"/>
        <end position="565"/>
    </location>
</feature>
<dbReference type="Pfam" id="PF01421">
    <property type="entry name" value="Reprolysin"/>
    <property type="match status" value="1"/>
</dbReference>
<dbReference type="Pfam" id="PF01562">
    <property type="entry name" value="Pep_M12B_propep"/>
    <property type="match status" value="1"/>
</dbReference>
<feature type="disulfide bond" evidence="15">
    <location>
        <begin position="538"/>
        <end position="575"/>
    </location>
</feature>
<comment type="caution">
    <text evidence="19">The sequence shown here is derived from an EMBL/GenBank/DDBJ whole genome shotgun (WGS) entry which is preliminary data.</text>
</comment>
<keyword evidence="7" id="KW-0677">Repeat</keyword>
<feature type="domain" description="Peptidase M12B" evidence="17">
    <location>
        <begin position="224"/>
        <end position="437"/>
    </location>
</feature>
<dbReference type="InterPro" id="IPR010909">
    <property type="entry name" value="PLAC"/>
</dbReference>
<dbReference type="PROSITE" id="PS50092">
    <property type="entry name" value="TSP1"/>
    <property type="match status" value="4"/>
</dbReference>
<dbReference type="InterPro" id="IPR002870">
    <property type="entry name" value="Peptidase_M12B_N"/>
</dbReference>
<feature type="binding site" evidence="14 16">
    <location>
        <position position="380"/>
    </location>
    <ligand>
        <name>Zn(2+)</name>
        <dbReference type="ChEBI" id="CHEBI:29105"/>
        <note>catalytic</note>
    </ligand>
</feature>
<dbReference type="PRINTS" id="PR01857">
    <property type="entry name" value="ADAMTSFAMILY"/>
</dbReference>
<name>A0AAU9VSR0_9CNID</name>
<evidence type="ECO:0000256" key="16">
    <source>
        <dbReference type="PROSITE-ProRule" id="PRU00276"/>
    </source>
</evidence>
<feature type="domain" description="PLAC" evidence="18">
    <location>
        <begin position="1050"/>
        <end position="1090"/>
    </location>
</feature>
<feature type="disulfide bond" evidence="15">
    <location>
        <begin position="478"/>
        <end position="510"/>
    </location>
</feature>
<feature type="disulfide bond" evidence="15">
    <location>
        <begin position="504"/>
        <end position="515"/>
    </location>
</feature>
<organism evidence="19 20">
    <name type="scientific">Pocillopora meandrina</name>
    <dbReference type="NCBI Taxonomy" id="46732"/>
    <lineage>
        <taxon>Eukaryota</taxon>
        <taxon>Metazoa</taxon>
        <taxon>Cnidaria</taxon>
        <taxon>Anthozoa</taxon>
        <taxon>Hexacorallia</taxon>
        <taxon>Scleractinia</taxon>
        <taxon>Astrocoeniina</taxon>
        <taxon>Pocilloporidae</taxon>
        <taxon>Pocillopora</taxon>
    </lineage>
</organism>
<dbReference type="FunFam" id="2.20.100.10:FF:000005">
    <property type="entry name" value="ADAM metallopeptidase with thrombospondin type 1 motif 9"/>
    <property type="match status" value="1"/>
</dbReference>
<dbReference type="PROSITE" id="PS50215">
    <property type="entry name" value="ADAM_MEPRO"/>
    <property type="match status" value="1"/>
</dbReference>
<comment type="subcellular location">
    <subcellularLocation>
        <location evidence="1">Secreted</location>
        <location evidence="1">Extracellular space</location>
        <location evidence="1">Extracellular matrix</location>
    </subcellularLocation>
</comment>
<dbReference type="GO" id="GO:0030198">
    <property type="term" value="P:extracellular matrix organization"/>
    <property type="evidence" value="ECO:0007669"/>
    <property type="project" value="InterPro"/>
</dbReference>
<feature type="binding site" evidence="14">
    <location>
        <position position="318"/>
    </location>
    <ligand>
        <name>Ca(2+)</name>
        <dbReference type="ChEBI" id="CHEBI:29108"/>
        <label>1</label>
    </ligand>
</feature>
<dbReference type="SMART" id="SM00209">
    <property type="entry name" value="TSP1"/>
    <property type="match status" value="5"/>
</dbReference>
<evidence type="ECO:0000256" key="13">
    <source>
        <dbReference type="PIRSR" id="PIRSR613273-1"/>
    </source>
</evidence>
<dbReference type="Pfam" id="PF00090">
    <property type="entry name" value="TSP_1"/>
    <property type="match status" value="1"/>
</dbReference>
<feature type="disulfide bond" evidence="15">
    <location>
        <begin position="348"/>
        <end position="432"/>
    </location>
</feature>
<dbReference type="GO" id="GO:0006508">
    <property type="term" value="P:proteolysis"/>
    <property type="evidence" value="ECO:0007669"/>
    <property type="project" value="UniProtKB-KW"/>
</dbReference>
<feature type="binding site" evidence="14 16">
    <location>
        <position position="374"/>
    </location>
    <ligand>
        <name>Zn(2+)</name>
        <dbReference type="ChEBI" id="CHEBI:29105"/>
        <note>catalytic</note>
    </ligand>
</feature>
<evidence type="ECO:0000259" key="17">
    <source>
        <dbReference type="PROSITE" id="PS50215"/>
    </source>
</evidence>
<dbReference type="EMBL" id="CALNXJ010000002">
    <property type="protein sequence ID" value="CAH3034484.1"/>
    <property type="molecule type" value="Genomic_DNA"/>
</dbReference>
<evidence type="ECO:0000256" key="10">
    <source>
        <dbReference type="ARBA" id="ARBA00023049"/>
    </source>
</evidence>
<evidence type="ECO:0000256" key="3">
    <source>
        <dbReference type="ARBA" id="ARBA00022530"/>
    </source>
</evidence>
<evidence type="ECO:0000256" key="4">
    <source>
        <dbReference type="ARBA" id="ARBA00022670"/>
    </source>
</evidence>
<dbReference type="InterPro" id="IPR036383">
    <property type="entry name" value="TSP1_rpt_sf"/>
</dbReference>
<dbReference type="PANTHER" id="PTHR13723">
    <property type="entry name" value="ADAMTS A DISINTEGRIN AND METALLOPROTEASE WITH THROMBOSPONDIN MOTIFS PROTEASE"/>
    <property type="match status" value="1"/>
</dbReference>
<evidence type="ECO:0000313" key="20">
    <source>
        <dbReference type="Proteomes" id="UP001159428"/>
    </source>
</evidence>
<comment type="cofactor">
    <cofactor evidence="14">
        <name>Zn(2+)</name>
        <dbReference type="ChEBI" id="CHEBI:29105"/>
    </cofactor>
    <text evidence="14">Binds 1 zinc ion per subunit.</text>
</comment>
<keyword evidence="9 14" id="KW-0862">Zinc</keyword>
<evidence type="ECO:0000256" key="6">
    <source>
        <dbReference type="ARBA" id="ARBA00022729"/>
    </source>
</evidence>
<dbReference type="InterPro" id="IPR000884">
    <property type="entry name" value="TSP1_rpt"/>
</dbReference>
<keyword evidence="14" id="KW-0106">Calcium</keyword>
<evidence type="ECO:0000256" key="5">
    <source>
        <dbReference type="ARBA" id="ARBA00022723"/>
    </source>
</evidence>
<dbReference type="GO" id="GO:0046872">
    <property type="term" value="F:metal ion binding"/>
    <property type="evidence" value="ECO:0007669"/>
    <property type="project" value="UniProtKB-KW"/>
</dbReference>
<evidence type="ECO:0000256" key="7">
    <source>
        <dbReference type="ARBA" id="ARBA00022737"/>
    </source>
</evidence>
<keyword evidence="10" id="KW-0482">Metalloprotease</keyword>
<dbReference type="FunFam" id="2.20.100.10:FF:000006">
    <property type="entry name" value="A disintegrin and metalloproteinase with thrombospondin motifs 1"/>
    <property type="match status" value="1"/>
</dbReference>
<dbReference type="Gene3D" id="3.40.1620.60">
    <property type="match status" value="1"/>
</dbReference>
<dbReference type="Gene3D" id="3.40.390.10">
    <property type="entry name" value="Collagenase (Catalytic Domain)"/>
    <property type="match status" value="1"/>
</dbReference>
<comment type="caution">
    <text evidence="16">Lacks conserved residue(s) required for the propagation of feature annotation.</text>
</comment>
<dbReference type="InterPro" id="IPR041645">
    <property type="entry name" value="ADAMTS_CR_2"/>
</dbReference>
<feature type="disulfide bond" evidence="15">
    <location>
        <begin position="329"/>
        <end position="336"/>
    </location>
</feature>
<keyword evidence="20" id="KW-1185">Reference proteome</keyword>
<dbReference type="FunFam" id="2.60.120.830:FF:000001">
    <property type="entry name" value="A disintegrin and metalloproteinase with thrombospondin motifs 1"/>
    <property type="match status" value="1"/>
</dbReference>
<dbReference type="InterPro" id="IPR010294">
    <property type="entry name" value="ADAMTS_spacer1"/>
</dbReference>
<sequence length="1092" mass="122771">MRHESMVFTLLTRFGIFALCFVRLTSTEIAFRDKQQEQLARNLQEYEVVIPEIISGTALIQISELKDVVGSERLQVKIRAFGEEFLLDLKKNYRLVDSKFSSEILNSLHSSAKRNISRNCYYIGRLRFRSQSSVALSGCHGLMGLIQTMDEDYFIEPMAKADIQSHLVYKRSSLLASLPQSSPTSRKCSPSAPYSPAHRNLKHAKRQFWRESVRLQRRSLDDEATVQLLVVVDREMINFHGNQSVEEYVLTVMNMVADLYRDPSIGEKINIEVSKLILLYNMPKGLSITHHGDRTLESFCKWQQWITKDTSKENPKYDGAVLLTRKDICAKRFSACDTVGMAFLHGMCDPKKRCSVSQDNGLNVAFTVAHEIGHNLGAYHDGDGNTCPDSAGLTPHLMSSRWLARNRRGTMKWSWCSKAYIKSFLNSQASKCLRNHARKKPLQLPTEVPGVAFTVDEQCKQQYGNRARHCQKYKFRVCQQLWCEIEGENLCRSKLNPPATGTACAPGKWCMYGECVDNKAIPLKRDGGWGSWTEWTKCSRTCGMGVSSQKRTCDSPSPLNGGRYCEGESRKFRTCNLEPCPPTSKDFRTLQCESFNGIKYRGEKHEWVPVISDGQPCSLFCKPKDPQYRFSAKLASKVIDGTSCSSGSIDICIDGRCQDVGCDFKIGSGAQEDICGVCKGNGTTCRTVEGRFNQLAGSGYVEAAVIPEGARSISISESKPCTSFLALRADAGTYYINGNWRIQLPGDVNADGTIFRYMRTGTLEKIVARGPTNAPLHIMVLYYGFNLGVEYRYAVPLHDSKMDKEDAKKHRLLFDASYGWVHGGWGKCNVHCGGGIRKSLRVKCIRFYRGNISSVEDVFCKGATKPRQEERVCNVHQCPIWWAVSPWRPCSKTCGKGLQYRSVRCMRQTTNGTTVESPNHLCPRDKPSGVQNCIKKACHLNWVVGPWSHCHGLCGVGHRVRNVRCPVAGKCAHGKKPPSRKFCSRESCYQWIIGRWSSCSAGCGSGVQRRSVTCLHRLTRRVGEKCSADSKPASQRQCKVKECKKIDIVLETVCHRDKYSSKQCRAVLRFDLCSTRGWLDLCCKTCEDAGRN</sequence>
<dbReference type="InterPro" id="IPR013273">
    <property type="entry name" value="ADAMTS/ADAMTS-like"/>
</dbReference>
<dbReference type="InterPro" id="IPR050439">
    <property type="entry name" value="ADAMTS_ADAMTS-like"/>
</dbReference>
<dbReference type="Pfam" id="PF19030">
    <property type="entry name" value="TSP1_ADAMTS"/>
    <property type="match status" value="4"/>
</dbReference>
<keyword evidence="4" id="KW-0645">Protease</keyword>
<dbReference type="Proteomes" id="UP001159428">
    <property type="component" value="Unassembled WGS sequence"/>
</dbReference>
<feature type="disulfide bond" evidence="15">
    <location>
        <begin position="542"/>
        <end position="580"/>
    </location>
</feature>
<keyword evidence="11 15" id="KW-1015">Disulfide bond</keyword>
<keyword evidence="2" id="KW-0964">Secreted</keyword>
<dbReference type="PROSITE" id="PS50900">
    <property type="entry name" value="PLAC"/>
    <property type="match status" value="1"/>
</dbReference>
<proteinExistence type="predicted"/>
<dbReference type="GO" id="GO:0031012">
    <property type="term" value="C:extracellular matrix"/>
    <property type="evidence" value="ECO:0007669"/>
    <property type="project" value="TreeGrafter"/>
</dbReference>
<evidence type="ECO:0000256" key="8">
    <source>
        <dbReference type="ARBA" id="ARBA00022801"/>
    </source>
</evidence>
<feature type="disulfide bond" evidence="15">
    <location>
        <begin position="387"/>
        <end position="416"/>
    </location>
</feature>
<protein>
    <submittedName>
        <fullName evidence="19">Uncharacterized protein</fullName>
    </submittedName>
</protein>
<evidence type="ECO:0000256" key="15">
    <source>
        <dbReference type="PIRSR" id="PIRSR613273-3"/>
    </source>
</evidence>
<dbReference type="Pfam" id="PF05986">
    <property type="entry name" value="ADAMTS_spacer1"/>
    <property type="match status" value="1"/>
</dbReference>